<keyword evidence="2 4" id="KW-0479">Metal-binding</keyword>
<dbReference type="PANTHER" id="PTHR28657">
    <property type="entry name" value="INDOLEAMINE 2,3-DIOXYGENASE"/>
    <property type="match status" value="1"/>
</dbReference>
<keyword evidence="3 4" id="KW-0408">Iron</keyword>
<dbReference type="InterPro" id="IPR000898">
    <property type="entry name" value="Indolamine_dOase"/>
</dbReference>
<sequence>MHPQIPKLEDYGMSATTGFLPPNPPLAHLSDPHYTPWESTIANLPRHISSKIIRSSIHALPTLSTTNLNTVPEYQRAYTLLTFLAHAYIWGEQPPAEKLPASLSIPLLEVCDKLDIPPTITYAALCLWNFRPLQGQPLNDPANLKALHTFTATEDESWFYMVSVAIESRGAPIIPNLLSAIEAVRRTDVEALTTNLQAVTDVLTELAPLLQRMHERLNPRRFYCDIRPFLAGSRSLPNGLVYDVGATTGTEERVGRYGGGSAAQSSLFQLCDVVLGIQHGEEAACVVSEMRALMPGAHRRFLEDVGAVADVRRFVEERGMEGGLAAAYRGCLEALKVFRNGHIIVVTRYVVLPAKKDGKEEGVGEVKGTGGAPVIGFLKQMRDETTG</sequence>
<dbReference type="PANTHER" id="PTHR28657:SF5">
    <property type="entry name" value="INDOLEAMINE 2,3-DIOXYGENASE"/>
    <property type="match status" value="1"/>
</dbReference>
<dbReference type="SUPFAM" id="SSF140959">
    <property type="entry name" value="Indolic compounds 2,3-dioxygenase-like"/>
    <property type="match status" value="1"/>
</dbReference>
<evidence type="ECO:0000256" key="4">
    <source>
        <dbReference type="PIRSR" id="PIRSR600898-1"/>
    </source>
</evidence>
<reference evidence="6" key="1">
    <citation type="journal article" date="2020" name="Stud. Mycol.">
        <title>101 Dothideomycetes genomes: a test case for predicting lifestyles and emergence of pathogens.</title>
        <authorList>
            <person name="Haridas S."/>
            <person name="Albert R."/>
            <person name="Binder M."/>
            <person name="Bloem J."/>
            <person name="Labutti K."/>
            <person name="Salamov A."/>
            <person name="Andreopoulos B."/>
            <person name="Baker S."/>
            <person name="Barry K."/>
            <person name="Bills G."/>
            <person name="Bluhm B."/>
            <person name="Cannon C."/>
            <person name="Castanera R."/>
            <person name="Culley D."/>
            <person name="Daum C."/>
            <person name="Ezra D."/>
            <person name="Gonzalez J."/>
            <person name="Henrissat B."/>
            <person name="Kuo A."/>
            <person name="Liang C."/>
            <person name="Lipzen A."/>
            <person name="Lutzoni F."/>
            <person name="Magnuson J."/>
            <person name="Mondo S."/>
            <person name="Nolan M."/>
            <person name="Ohm R."/>
            <person name="Pangilinan J."/>
            <person name="Park H.-J."/>
            <person name="Ramirez L."/>
            <person name="Alfaro M."/>
            <person name="Sun H."/>
            <person name="Tritt A."/>
            <person name="Yoshinaga Y."/>
            <person name="Zwiers L.-H."/>
            <person name="Turgeon B."/>
            <person name="Goodwin S."/>
            <person name="Spatafora J."/>
            <person name="Crous P."/>
            <person name="Grigoriev I."/>
        </authorList>
    </citation>
    <scope>NUCLEOTIDE SEQUENCE</scope>
    <source>
        <strain evidence="6">CBS 269.34</strain>
    </source>
</reference>
<dbReference type="EMBL" id="MU004197">
    <property type="protein sequence ID" value="KAF2490622.1"/>
    <property type="molecule type" value="Genomic_DNA"/>
</dbReference>
<dbReference type="InterPro" id="IPR037217">
    <property type="entry name" value="Trp/Indoleamine_2_3_dOase-like"/>
</dbReference>
<evidence type="ECO:0000256" key="3">
    <source>
        <dbReference type="ARBA" id="ARBA00023004"/>
    </source>
</evidence>
<comment type="function">
    <text evidence="5">Produces N-formyl-kynurenine through the oxidation of tryptophan.</text>
</comment>
<name>A0A6A6QEB8_9PEZI</name>
<keyword evidence="5 6" id="KW-0223">Dioxygenase</keyword>
<evidence type="ECO:0000256" key="1">
    <source>
        <dbReference type="ARBA" id="ARBA00007119"/>
    </source>
</evidence>
<dbReference type="Pfam" id="PF01231">
    <property type="entry name" value="IDO"/>
    <property type="match status" value="1"/>
</dbReference>
<evidence type="ECO:0000256" key="2">
    <source>
        <dbReference type="ARBA" id="ARBA00022723"/>
    </source>
</evidence>
<organism evidence="6 7">
    <name type="scientific">Lophium mytilinum</name>
    <dbReference type="NCBI Taxonomy" id="390894"/>
    <lineage>
        <taxon>Eukaryota</taxon>
        <taxon>Fungi</taxon>
        <taxon>Dikarya</taxon>
        <taxon>Ascomycota</taxon>
        <taxon>Pezizomycotina</taxon>
        <taxon>Dothideomycetes</taxon>
        <taxon>Pleosporomycetidae</taxon>
        <taxon>Mytilinidiales</taxon>
        <taxon>Mytilinidiaceae</taxon>
        <taxon>Lophium</taxon>
    </lineage>
</organism>
<evidence type="ECO:0000313" key="6">
    <source>
        <dbReference type="EMBL" id="KAF2490622.1"/>
    </source>
</evidence>
<protein>
    <recommendedName>
        <fullName evidence="5">Indoleamine 2,3-dioxygenase</fullName>
        <ecNumber evidence="5">1.13.11.52</ecNumber>
    </recommendedName>
</protein>
<dbReference type="GO" id="GO:0020037">
    <property type="term" value="F:heme binding"/>
    <property type="evidence" value="ECO:0007669"/>
    <property type="project" value="UniProtKB-UniRule"/>
</dbReference>
<dbReference type="OrthoDB" id="3634546at2759"/>
<accession>A0A6A6QEB8</accession>
<dbReference type="EC" id="1.13.11.52" evidence="5"/>
<evidence type="ECO:0000256" key="5">
    <source>
        <dbReference type="RuleBase" id="RU369119"/>
    </source>
</evidence>
<dbReference type="GO" id="GO:0019441">
    <property type="term" value="P:L-tryptophan catabolic process to kynurenine"/>
    <property type="evidence" value="ECO:0007669"/>
    <property type="project" value="UniProtKB-UniRule"/>
</dbReference>
<feature type="binding site" description="proximal binding residue" evidence="4">
    <location>
        <position position="342"/>
    </location>
    <ligand>
        <name>heme b</name>
        <dbReference type="ChEBI" id="CHEBI:60344"/>
    </ligand>
    <ligandPart>
        <name>Fe</name>
        <dbReference type="ChEBI" id="CHEBI:18248"/>
    </ligandPart>
</feature>
<dbReference type="AlphaFoldDB" id="A0A6A6QEB8"/>
<dbReference type="GO" id="GO:0033754">
    <property type="term" value="F:indoleamine 2,3-dioxygenase activity"/>
    <property type="evidence" value="ECO:0007669"/>
    <property type="project" value="UniProtKB-EC"/>
</dbReference>
<keyword evidence="5" id="KW-0560">Oxidoreductase</keyword>
<dbReference type="Gene3D" id="1.20.58.480">
    <property type="match status" value="1"/>
</dbReference>
<dbReference type="GO" id="GO:0046872">
    <property type="term" value="F:metal ion binding"/>
    <property type="evidence" value="ECO:0007669"/>
    <property type="project" value="UniProtKB-UniRule"/>
</dbReference>
<comment type="similarity">
    <text evidence="1 5">Belongs to the indoleamine 2,3-dioxygenase family.</text>
</comment>
<proteinExistence type="inferred from homology"/>
<evidence type="ECO:0000313" key="7">
    <source>
        <dbReference type="Proteomes" id="UP000799750"/>
    </source>
</evidence>
<keyword evidence="7" id="KW-1185">Reference proteome</keyword>
<comment type="catalytic activity">
    <reaction evidence="5">
        <text>L-tryptophan + O2 = N-formyl-L-kynurenine</text>
        <dbReference type="Rhea" id="RHEA:24536"/>
        <dbReference type="ChEBI" id="CHEBI:15379"/>
        <dbReference type="ChEBI" id="CHEBI:57912"/>
        <dbReference type="ChEBI" id="CHEBI:58629"/>
    </reaction>
</comment>
<dbReference type="GO" id="GO:0034354">
    <property type="term" value="P:'de novo' NAD+ biosynthetic process from L-tryptophan"/>
    <property type="evidence" value="ECO:0007669"/>
    <property type="project" value="TreeGrafter"/>
</dbReference>
<keyword evidence="4 5" id="KW-0349">Heme</keyword>
<dbReference type="Proteomes" id="UP000799750">
    <property type="component" value="Unassembled WGS sequence"/>
</dbReference>
<dbReference type="GO" id="GO:0005737">
    <property type="term" value="C:cytoplasm"/>
    <property type="evidence" value="ECO:0007669"/>
    <property type="project" value="TreeGrafter"/>
</dbReference>
<dbReference type="PROSITE" id="PS00876">
    <property type="entry name" value="IDO_1"/>
    <property type="match status" value="1"/>
</dbReference>
<gene>
    <name evidence="6" type="ORF">BU16DRAFT_585803</name>
</gene>